<evidence type="ECO:0000259" key="7">
    <source>
        <dbReference type="PROSITE" id="PS50948"/>
    </source>
</evidence>
<evidence type="ECO:0000256" key="5">
    <source>
        <dbReference type="SAM" id="SignalP"/>
    </source>
</evidence>
<dbReference type="PROSITE" id="PS50927">
    <property type="entry name" value="BULB_LECTIN"/>
    <property type="match status" value="1"/>
</dbReference>
<protein>
    <submittedName>
        <fullName evidence="8">OLC1v1031069C1</fullName>
    </submittedName>
</protein>
<dbReference type="SMART" id="SM00108">
    <property type="entry name" value="B_lectin"/>
    <property type="match status" value="1"/>
</dbReference>
<dbReference type="Pfam" id="PF00314">
    <property type="entry name" value="Thaumatin"/>
    <property type="match status" value="1"/>
</dbReference>
<dbReference type="InterPro" id="IPR001938">
    <property type="entry name" value="Thaumatin"/>
</dbReference>
<dbReference type="PROSITE" id="PS51367">
    <property type="entry name" value="THAUMATIN_2"/>
    <property type="match status" value="1"/>
</dbReference>
<keyword evidence="9" id="KW-1185">Reference proteome</keyword>
<reference evidence="8" key="1">
    <citation type="submission" date="2023-03" db="EMBL/GenBank/DDBJ databases">
        <authorList>
            <person name="Julca I."/>
        </authorList>
    </citation>
    <scope>NUCLEOTIDE SEQUENCE</scope>
</reference>
<comment type="similarity">
    <text evidence="1">Belongs to the thaumatin family.</text>
</comment>
<dbReference type="Gene3D" id="2.90.10.10">
    <property type="entry name" value="Bulb-type lectin domain"/>
    <property type="match status" value="1"/>
</dbReference>
<organism evidence="8 9">
    <name type="scientific">Oldenlandia corymbosa var. corymbosa</name>
    <dbReference type="NCBI Taxonomy" id="529605"/>
    <lineage>
        <taxon>Eukaryota</taxon>
        <taxon>Viridiplantae</taxon>
        <taxon>Streptophyta</taxon>
        <taxon>Embryophyta</taxon>
        <taxon>Tracheophyta</taxon>
        <taxon>Spermatophyta</taxon>
        <taxon>Magnoliopsida</taxon>
        <taxon>eudicotyledons</taxon>
        <taxon>Gunneridae</taxon>
        <taxon>Pentapetalae</taxon>
        <taxon>asterids</taxon>
        <taxon>lamiids</taxon>
        <taxon>Gentianales</taxon>
        <taxon>Rubiaceae</taxon>
        <taxon>Rubioideae</taxon>
        <taxon>Spermacoceae</taxon>
        <taxon>Hedyotis-Oldenlandia complex</taxon>
        <taxon>Oldenlandia</taxon>
    </lineage>
</organism>
<dbReference type="Pfam" id="PF08276">
    <property type="entry name" value="PAN_2"/>
    <property type="match status" value="1"/>
</dbReference>
<evidence type="ECO:0000313" key="9">
    <source>
        <dbReference type="Proteomes" id="UP001161247"/>
    </source>
</evidence>
<dbReference type="PRINTS" id="PR00347">
    <property type="entry name" value="THAUMATIN"/>
</dbReference>
<keyword evidence="2 5" id="KW-0732">Signal</keyword>
<dbReference type="InterPro" id="IPR036426">
    <property type="entry name" value="Bulb-type_lectin_dom_sf"/>
</dbReference>
<evidence type="ECO:0000256" key="4">
    <source>
        <dbReference type="ARBA" id="ARBA00023180"/>
    </source>
</evidence>
<dbReference type="Pfam" id="PF01453">
    <property type="entry name" value="B_lectin"/>
    <property type="match status" value="1"/>
</dbReference>
<evidence type="ECO:0000259" key="6">
    <source>
        <dbReference type="PROSITE" id="PS50927"/>
    </source>
</evidence>
<dbReference type="Gene3D" id="2.60.110.10">
    <property type="entry name" value="Thaumatin"/>
    <property type="match status" value="1"/>
</dbReference>
<dbReference type="InterPro" id="IPR001480">
    <property type="entry name" value="Bulb-type_lectin_dom"/>
</dbReference>
<feature type="domain" description="Bulb-type lectin" evidence="6">
    <location>
        <begin position="266"/>
        <end position="388"/>
    </location>
</feature>
<evidence type="ECO:0000256" key="2">
    <source>
        <dbReference type="ARBA" id="ARBA00022729"/>
    </source>
</evidence>
<dbReference type="EMBL" id="OX459119">
    <property type="protein sequence ID" value="CAI9095184.1"/>
    <property type="molecule type" value="Genomic_DNA"/>
</dbReference>
<accession>A0AAV1CKM0</accession>
<dbReference type="CDD" id="cd09218">
    <property type="entry name" value="TLP-PA"/>
    <property type="match status" value="1"/>
</dbReference>
<dbReference type="SUPFAM" id="SSF49870">
    <property type="entry name" value="Osmotin, thaumatin-like protein"/>
    <property type="match status" value="1"/>
</dbReference>
<dbReference type="PROSITE" id="PS50948">
    <property type="entry name" value="PAN"/>
    <property type="match status" value="1"/>
</dbReference>
<dbReference type="Proteomes" id="UP001161247">
    <property type="component" value="Chromosome 2"/>
</dbReference>
<keyword evidence="3" id="KW-1015">Disulfide bond</keyword>
<dbReference type="SUPFAM" id="SSF51110">
    <property type="entry name" value="alpha-D-mannose-specific plant lectins"/>
    <property type="match status" value="1"/>
</dbReference>
<evidence type="ECO:0000313" key="8">
    <source>
        <dbReference type="EMBL" id="CAI9095184.1"/>
    </source>
</evidence>
<feature type="chain" id="PRO_5043942581" evidence="5">
    <location>
        <begin position="27"/>
        <end position="608"/>
    </location>
</feature>
<dbReference type="AlphaFoldDB" id="A0AAV1CKM0"/>
<dbReference type="FunFam" id="2.60.110.10:FF:000002">
    <property type="entry name" value="Thaumatin-like protein 1a"/>
    <property type="match status" value="1"/>
</dbReference>
<dbReference type="SMART" id="SM00205">
    <property type="entry name" value="THN"/>
    <property type="match status" value="1"/>
</dbReference>
<evidence type="ECO:0000256" key="1">
    <source>
        <dbReference type="ARBA" id="ARBA00010607"/>
    </source>
</evidence>
<dbReference type="PANTHER" id="PTHR31048">
    <property type="entry name" value="OS03G0233200 PROTEIN"/>
    <property type="match status" value="1"/>
</dbReference>
<keyword evidence="4" id="KW-0325">Glycoprotein</keyword>
<evidence type="ECO:0000256" key="3">
    <source>
        <dbReference type="ARBA" id="ARBA00023157"/>
    </source>
</evidence>
<proteinExistence type="inferred from homology"/>
<feature type="domain" description="Apple" evidence="7">
    <location>
        <begin position="516"/>
        <end position="592"/>
    </location>
</feature>
<dbReference type="InterPro" id="IPR003609">
    <property type="entry name" value="Pan_app"/>
</dbReference>
<sequence>MAEFCLLLLPLLLIFISPIFTGVANAAAAFTLVNRCQETIWPAIYTNAGTAELSSTGFALPAGASETIPAAASWGGSIWARTHCTNDSNGANFRCLTGDCGTGTAECSGKNRTPPATLAEFQADPTASFKDFYDVSLVDGFNVPILVASLGGGGNCGTTGCPADLNADCPSELKMTGDGGEVLGCRSPCSVFGKAEYCCNGSYSSPDACKPNNYSEIFKKQCPQAYSYAFDDAASTFSCIGSVYTITFCPPPNASQVTSNLPGDARNVIRPGDRLNSSSKLVSEGGNFTLGFFTVPQTNLSYLGIWYTSDEQRKVWVANPDSPIAVVDSQTQLAMDETGNLILSSGRNSIRNVTDQVVTNNNTLALLLDSGNFILMDSGSRNRTIWQSFDHPTDTLLPGSFTLSLERAQDSGQLVIRRRGVIYWTSGPWNNQGFPSLPLLNASFNRFIDKVNLTSADDGVYFTFETLGSSLSMLALSPEGQIVDVANSGLIVSPYQEFCYGYEGDNGCASSALPSCRSSRNTFQSKSGSFFGDNGNYDENSNVSLSDCMEKCWNDCNCNGFTVSSNGTGCITWTQKKEFRLDESGQTVKKYVLAAEKSPKGKCFYNEF</sequence>
<gene>
    <name evidence="8" type="ORF">OLC1_LOCUS6209</name>
</gene>
<dbReference type="CDD" id="cd00028">
    <property type="entry name" value="B_lectin"/>
    <property type="match status" value="1"/>
</dbReference>
<dbReference type="InterPro" id="IPR037176">
    <property type="entry name" value="Osmotin/thaumatin-like_sf"/>
</dbReference>
<feature type="signal peptide" evidence="5">
    <location>
        <begin position="1"/>
        <end position="26"/>
    </location>
</feature>
<name>A0AAV1CKM0_OLDCO</name>